<dbReference type="RefSeq" id="WP_146646405.1">
    <property type="nucleotide sequence ID" value="NZ_CP012333.1"/>
</dbReference>
<dbReference type="EMBL" id="CP012333">
    <property type="protein sequence ID" value="AKU94867.1"/>
    <property type="molecule type" value="Genomic_DNA"/>
</dbReference>
<dbReference type="Proteomes" id="UP000064967">
    <property type="component" value="Chromosome"/>
</dbReference>
<reference evidence="2 3" key="1">
    <citation type="submission" date="2015-08" db="EMBL/GenBank/DDBJ databases">
        <authorList>
            <person name="Babu N.S."/>
            <person name="Beckwith C.J."/>
            <person name="Beseler K.G."/>
            <person name="Brison A."/>
            <person name="Carone J.V."/>
            <person name="Caskin T.P."/>
            <person name="Diamond M."/>
            <person name="Durham M.E."/>
            <person name="Foxe J.M."/>
            <person name="Go M."/>
            <person name="Henderson B.A."/>
            <person name="Jones I.B."/>
            <person name="McGettigan J.A."/>
            <person name="Micheletti S.J."/>
            <person name="Nasrallah M.E."/>
            <person name="Ortiz D."/>
            <person name="Piller C.R."/>
            <person name="Privatt S.R."/>
            <person name="Schneider S.L."/>
            <person name="Sharp S."/>
            <person name="Smith T.C."/>
            <person name="Stanton J.D."/>
            <person name="Ullery H.E."/>
            <person name="Wilson R.J."/>
            <person name="Serrano M.G."/>
            <person name="Buck G."/>
            <person name="Lee V."/>
            <person name="Wang Y."/>
            <person name="Carvalho R."/>
            <person name="Voegtly L."/>
            <person name="Shi R."/>
            <person name="Duckworth R."/>
            <person name="Johnson A."/>
            <person name="Loviza R."/>
            <person name="Walstead R."/>
            <person name="Shah Z."/>
            <person name="Kiflezghi M."/>
            <person name="Wade K."/>
            <person name="Ball S.L."/>
            <person name="Bradley K.W."/>
            <person name="Asai D.J."/>
            <person name="Bowman C.A."/>
            <person name="Russell D.A."/>
            <person name="Pope W.H."/>
            <person name="Jacobs-Sera D."/>
            <person name="Hendrix R.W."/>
            <person name="Hatfull G.F."/>
        </authorList>
    </citation>
    <scope>NUCLEOTIDE SEQUENCE [LARGE SCALE GENOMIC DNA]</scope>
    <source>
        <strain evidence="2 3">DSM 27648</strain>
    </source>
</reference>
<evidence type="ECO:0000313" key="2">
    <source>
        <dbReference type="EMBL" id="AKU94867.1"/>
    </source>
</evidence>
<keyword evidence="3" id="KW-1185">Reference proteome</keyword>
<protein>
    <submittedName>
        <fullName evidence="2">Uncharacterized protein</fullName>
    </submittedName>
</protein>
<accession>A0A0K1PMX5</accession>
<organism evidence="2 3">
    <name type="scientific">Labilithrix luteola</name>
    <dbReference type="NCBI Taxonomy" id="1391654"/>
    <lineage>
        <taxon>Bacteria</taxon>
        <taxon>Pseudomonadati</taxon>
        <taxon>Myxococcota</taxon>
        <taxon>Polyangia</taxon>
        <taxon>Polyangiales</taxon>
        <taxon>Labilitrichaceae</taxon>
        <taxon>Labilithrix</taxon>
    </lineage>
</organism>
<sequence>MAALAFGWAGKARRAEAQARPNACDAVRVGAGNDLPPPWQEAVEALRTRAKTLPRDDCQAVEITVRRDGDRVIASASTADGRRAERAIRTPSDLVPVALGLVASIPPEEEERPVATRATPPSSVAPDESKEPDEKSRPLPEPTPPSLRLSLGAATGVRAGFPTSAGMFEIEGFANLLARDWVVSASVRWVPYGWRFTPGPPGEQYSYQEVALGLGFGRRFTASSLVIDAIASTVLVSSTESTGEGYDSDGGFKAQVRLDAAFRLSLPITRHWSAVAVLDGELDPFHVAAPIRFDPESPPLPTWTIGLRLGASGDLL</sequence>
<feature type="compositionally biased region" description="Basic and acidic residues" evidence="1">
    <location>
        <begin position="127"/>
        <end position="138"/>
    </location>
</feature>
<name>A0A0K1PMX5_9BACT</name>
<dbReference type="STRING" id="1391654.AKJ09_01531"/>
<evidence type="ECO:0000313" key="3">
    <source>
        <dbReference type="Proteomes" id="UP000064967"/>
    </source>
</evidence>
<proteinExistence type="predicted"/>
<feature type="region of interest" description="Disordered" evidence="1">
    <location>
        <begin position="106"/>
        <end position="149"/>
    </location>
</feature>
<dbReference type="AlphaFoldDB" id="A0A0K1PMX5"/>
<evidence type="ECO:0000256" key="1">
    <source>
        <dbReference type="SAM" id="MobiDB-lite"/>
    </source>
</evidence>
<dbReference type="KEGG" id="llu:AKJ09_01531"/>
<gene>
    <name evidence="2" type="ORF">AKJ09_01531</name>
</gene>